<gene>
    <name evidence="14" type="ORF">H9632_08950</name>
</gene>
<dbReference type="CDD" id="cd00082">
    <property type="entry name" value="HisKA"/>
    <property type="match status" value="1"/>
</dbReference>
<dbReference type="PANTHER" id="PTHR45339">
    <property type="entry name" value="HYBRID SIGNAL TRANSDUCTION HISTIDINE KINASE J"/>
    <property type="match status" value="1"/>
</dbReference>
<dbReference type="Gene3D" id="1.10.287.130">
    <property type="match status" value="1"/>
</dbReference>
<dbReference type="Pfam" id="PF13185">
    <property type="entry name" value="GAF_2"/>
    <property type="match status" value="1"/>
</dbReference>
<dbReference type="InterPro" id="IPR036097">
    <property type="entry name" value="HisK_dim/P_sf"/>
</dbReference>
<keyword evidence="5" id="KW-0547">Nucleotide-binding</keyword>
<dbReference type="InterPro" id="IPR005467">
    <property type="entry name" value="His_kinase_dom"/>
</dbReference>
<dbReference type="PANTHER" id="PTHR45339:SF1">
    <property type="entry name" value="HYBRID SIGNAL TRANSDUCTION HISTIDINE KINASE J"/>
    <property type="match status" value="1"/>
</dbReference>
<comment type="caution">
    <text evidence="14">The sequence shown here is derived from an EMBL/GenBank/DDBJ whole genome shotgun (WGS) entry which is preliminary data.</text>
</comment>
<evidence type="ECO:0000256" key="4">
    <source>
        <dbReference type="ARBA" id="ARBA00022679"/>
    </source>
</evidence>
<keyword evidence="6" id="KW-0418">Kinase</keyword>
<dbReference type="InterPro" id="IPR003018">
    <property type="entry name" value="GAF"/>
</dbReference>
<evidence type="ECO:0000256" key="6">
    <source>
        <dbReference type="ARBA" id="ARBA00022777"/>
    </source>
</evidence>
<dbReference type="Pfam" id="PF02518">
    <property type="entry name" value="HATPase_c"/>
    <property type="match status" value="1"/>
</dbReference>
<organism evidence="14 15">
    <name type="scientific">Solibacillus merdavium</name>
    <dbReference type="NCBI Taxonomy" id="2762218"/>
    <lineage>
        <taxon>Bacteria</taxon>
        <taxon>Bacillati</taxon>
        <taxon>Bacillota</taxon>
        <taxon>Bacilli</taxon>
        <taxon>Bacillales</taxon>
        <taxon>Caryophanaceae</taxon>
        <taxon>Solibacillus</taxon>
    </lineage>
</organism>
<evidence type="ECO:0000313" key="14">
    <source>
        <dbReference type="EMBL" id="MBD8033194.1"/>
    </source>
</evidence>
<feature type="domain" description="Histidine kinase" evidence="12">
    <location>
        <begin position="510"/>
        <end position="739"/>
    </location>
</feature>
<keyword evidence="8" id="KW-0902">Two-component regulatory system</keyword>
<evidence type="ECO:0000256" key="11">
    <source>
        <dbReference type="SAM" id="Phobius"/>
    </source>
</evidence>
<protein>
    <recommendedName>
        <fullName evidence="2">histidine kinase</fullName>
        <ecNumber evidence="2">2.7.13.3</ecNumber>
    </recommendedName>
</protein>
<evidence type="ECO:0000256" key="3">
    <source>
        <dbReference type="ARBA" id="ARBA00022553"/>
    </source>
</evidence>
<dbReference type="Gene3D" id="3.40.50.2300">
    <property type="match status" value="1"/>
</dbReference>
<dbReference type="InterPro" id="IPR003594">
    <property type="entry name" value="HATPase_dom"/>
</dbReference>
<dbReference type="Gene3D" id="3.30.450.40">
    <property type="match status" value="1"/>
</dbReference>
<reference evidence="14 15" key="1">
    <citation type="submission" date="2020-08" db="EMBL/GenBank/DDBJ databases">
        <title>A Genomic Blueprint of the Chicken Gut Microbiome.</title>
        <authorList>
            <person name="Gilroy R."/>
            <person name="Ravi A."/>
            <person name="Getino M."/>
            <person name="Pursley I."/>
            <person name="Horton D.L."/>
            <person name="Alikhan N.-F."/>
            <person name="Baker D."/>
            <person name="Gharbi K."/>
            <person name="Hall N."/>
            <person name="Watson M."/>
            <person name="Adriaenssens E.M."/>
            <person name="Foster-Nyarko E."/>
            <person name="Jarju S."/>
            <person name="Secka A."/>
            <person name="Antonio M."/>
            <person name="Oren A."/>
            <person name="Chaudhuri R."/>
            <person name="La Ragione R.M."/>
            <person name="Hildebrand F."/>
            <person name="Pallen M.J."/>
        </authorList>
    </citation>
    <scope>NUCLEOTIDE SEQUENCE [LARGE SCALE GENOMIC DNA]</scope>
    <source>
        <strain evidence="14 15">Sa1YVA6</strain>
    </source>
</reference>
<dbReference type="InterPro" id="IPR003661">
    <property type="entry name" value="HisK_dim/P_dom"/>
</dbReference>
<dbReference type="CDD" id="cd17546">
    <property type="entry name" value="REC_hyHK_CKI1_RcsC-like"/>
    <property type="match status" value="1"/>
</dbReference>
<name>A0ABR8XMN8_9BACL</name>
<dbReference type="InterPro" id="IPR004358">
    <property type="entry name" value="Sig_transdc_His_kin-like_C"/>
</dbReference>
<evidence type="ECO:0000256" key="2">
    <source>
        <dbReference type="ARBA" id="ARBA00012438"/>
    </source>
</evidence>
<dbReference type="SMART" id="SM00448">
    <property type="entry name" value="REC"/>
    <property type="match status" value="1"/>
</dbReference>
<dbReference type="EC" id="2.7.13.3" evidence="2"/>
<dbReference type="Pfam" id="PF00512">
    <property type="entry name" value="HisKA"/>
    <property type="match status" value="1"/>
</dbReference>
<keyword evidence="4" id="KW-0808">Transferase</keyword>
<evidence type="ECO:0000256" key="7">
    <source>
        <dbReference type="ARBA" id="ARBA00022840"/>
    </source>
</evidence>
<dbReference type="SUPFAM" id="SSF55874">
    <property type="entry name" value="ATPase domain of HSP90 chaperone/DNA topoisomerase II/histidine kinase"/>
    <property type="match status" value="1"/>
</dbReference>
<dbReference type="InterPro" id="IPR029016">
    <property type="entry name" value="GAF-like_dom_sf"/>
</dbReference>
<evidence type="ECO:0000259" key="13">
    <source>
        <dbReference type="PROSITE" id="PS50110"/>
    </source>
</evidence>
<dbReference type="InterPro" id="IPR036890">
    <property type="entry name" value="HATPase_C_sf"/>
</dbReference>
<evidence type="ECO:0000259" key="12">
    <source>
        <dbReference type="PROSITE" id="PS50109"/>
    </source>
</evidence>
<dbReference type="PROSITE" id="PS50110">
    <property type="entry name" value="RESPONSE_REGULATORY"/>
    <property type="match status" value="1"/>
</dbReference>
<evidence type="ECO:0000256" key="1">
    <source>
        <dbReference type="ARBA" id="ARBA00000085"/>
    </source>
</evidence>
<keyword evidence="10" id="KW-0175">Coiled coil</keyword>
<evidence type="ECO:0000256" key="5">
    <source>
        <dbReference type="ARBA" id="ARBA00022741"/>
    </source>
</evidence>
<dbReference type="SMART" id="SM00388">
    <property type="entry name" value="HisKA"/>
    <property type="match status" value="1"/>
</dbReference>
<keyword evidence="11" id="KW-0472">Membrane</keyword>
<keyword evidence="15" id="KW-1185">Reference proteome</keyword>
<feature type="modified residue" description="4-aspartylphosphate" evidence="9">
    <location>
        <position position="826"/>
    </location>
</feature>
<dbReference type="SUPFAM" id="SSF55781">
    <property type="entry name" value="GAF domain-like"/>
    <property type="match status" value="1"/>
</dbReference>
<evidence type="ECO:0000256" key="8">
    <source>
        <dbReference type="ARBA" id="ARBA00023012"/>
    </source>
</evidence>
<proteinExistence type="predicted"/>
<comment type="catalytic activity">
    <reaction evidence="1">
        <text>ATP + protein L-histidine = ADP + protein N-phospho-L-histidine.</text>
        <dbReference type="EC" id="2.7.13.3"/>
    </reaction>
</comment>
<evidence type="ECO:0000256" key="10">
    <source>
        <dbReference type="SAM" id="Coils"/>
    </source>
</evidence>
<dbReference type="Proteomes" id="UP000600565">
    <property type="component" value="Unassembled WGS sequence"/>
</dbReference>
<dbReference type="Pfam" id="PF00072">
    <property type="entry name" value="Response_reg"/>
    <property type="match status" value="1"/>
</dbReference>
<dbReference type="InterPro" id="IPR001789">
    <property type="entry name" value="Sig_transdc_resp-reg_receiver"/>
</dbReference>
<sequence length="902" mass="101901">MNKKRKIGIGFKITSGYIILILCLVVSAVVLNNQITSLQQERNAIIKYDSSMRVMSNNLERKIVNLESSLHRYLITNNEKYLDKYNDEVATWEANYEELNNLVNNYSTGENQLAPIYNSINNWVNNIGQPLLNAIIREDSDQINTLFNGELSSVAISEVQQNFTAFRTTETENIQQHVSLLNDRNADLTYGLFAILSLIAIITIVIFTMISRNIAGSIDEVTEAIEDMNKTDGKNRKRIVAKTNDEVRDLVDATNMLLATMENRQWFQRNLAEIVTAYQGVHSLDELGEVLLNSLTTRTQSVYGAFYIQDVRNTNQFNKIAAFAETGDDVGRQSFMVGQGFVGQSVKEKRVLSYENKENSFHYLETALGNIPISNGIIVPVFFGNDVIAVLELASLKKYNEHHRALIKEVVVHLGVTINSIIGRMEVIRLLNESQAMTEELQVQSEELQTQSEELKMQTEELTTINERLEERTRDAETKTHALEKAQIELKESAEQLRQSSNYKSEFLANMSHELRTPLNSILILSEMLAENHDNRLSDDDLEYAKVIHDSGEDLLNLINDILDLSKVEAGKMDLWFREMDVYEIPQHVHNLFSPIAKQKDLDLNVDVAQNMVEIFHTDVKRFHQILNNLLSNALKFTEQGSVNVKVELAQVTPTMKQISDTWLSISVTDTGIGIPKDKQQLVFESFQQADGATVRKYGGTGLGLSICREVVKLLGGWITLRSTEGEGSTFTVCLPSLPDGNISTLISEQEVAFTDASPALPVPVTPPKTIFDEKHILIVDDDYRNIYALRQALEQKGVHVLEATNGLECLNILQTATRVDAVLMDIMMPEMDGYETMQRIRYDLQLTELPIIALTAKAMKQDRDRAFEVGASDYISKPLNLDQLFSVLTVWLTSRERLKNG</sequence>
<dbReference type="PROSITE" id="PS50109">
    <property type="entry name" value="HIS_KIN"/>
    <property type="match status" value="1"/>
</dbReference>
<dbReference type="CDD" id="cd16922">
    <property type="entry name" value="HATPase_EvgS-ArcB-TorS-like"/>
    <property type="match status" value="1"/>
</dbReference>
<accession>A0ABR8XMN8</accession>
<evidence type="ECO:0000313" key="15">
    <source>
        <dbReference type="Proteomes" id="UP000600565"/>
    </source>
</evidence>
<dbReference type="SUPFAM" id="SSF52172">
    <property type="entry name" value="CheY-like"/>
    <property type="match status" value="1"/>
</dbReference>
<dbReference type="SUPFAM" id="SSF47384">
    <property type="entry name" value="Homodimeric domain of signal transducing histidine kinase"/>
    <property type="match status" value="1"/>
</dbReference>
<dbReference type="PRINTS" id="PR00344">
    <property type="entry name" value="BCTRLSENSOR"/>
</dbReference>
<feature type="coiled-coil region" evidence="10">
    <location>
        <begin position="431"/>
        <end position="503"/>
    </location>
</feature>
<dbReference type="EMBL" id="JACSPW010000007">
    <property type="protein sequence ID" value="MBD8033194.1"/>
    <property type="molecule type" value="Genomic_DNA"/>
</dbReference>
<feature type="transmembrane region" description="Helical" evidence="11">
    <location>
        <begin position="188"/>
        <end position="210"/>
    </location>
</feature>
<dbReference type="Gene3D" id="3.30.565.10">
    <property type="entry name" value="Histidine kinase-like ATPase, C-terminal domain"/>
    <property type="match status" value="1"/>
</dbReference>
<evidence type="ECO:0000256" key="9">
    <source>
        <dbReference type="PROSITE-ProRule" id="PRU00169"/>
    </source>
</evidence>
<keyword evidence="3 9" id="KW-0597">Phosphoprotein</keyword>
<keyword evidence="11" id="KW-0812">Transmembrane</keyword>
<dbReference type="Gene3D" id="6.10.340.10">
    <property type="match status" value="1"/>
</dbReference>
<dbReference type="InterPro" id="IPR007891">
    <property type="entry name" value="CHASE3"/>
</dbReference>
<feature type="domain" description="Response regulatory" evidence="13">
    <location>
        <begin position="776"/>
        <end position="893"/>
    </location>
</feature>
<dbReference type="Pfam" id="PF05227">
    <property type="entry name" value="CHASE3"/>
    <property type="match status" value="1"/>
</dbReference>
<dbReference type="RefSeq" id="WP_191703767.1">
    <property type="nucleotide sequence ID" value="NZ_JACSPW010000007.1"/>
</dbReference>
<keyword evidence="7" id="KW-0067">ATP-binding</keyword>
<dbReference type="SMART" id="SM00387">
    <property type="entry name" value="HATPase_c"/>
    <property type="match status" value="1"/>
</dbReference>
<dbReference type="InterPro" id="IPR011006">
    <property type="entry name" value="CheY-like_superfamily"/>
</dbReference>
<keyword evidence="11" id="KW-1133">Transmembrane helix</keyword>